<dbReference type="DNASU" id="4001554"/>
<evidence type="ECO:0000313" key="2">
    <source>
        <dbReference type="Proteomes" id="UP000002440"/>
    </source>
</evidence>
<dbReference type="AlphaFoldDB" id="Q1GYG4"/>
<dbReference type="STRING" id="265072.Mfla_2458"/>
<dbReference type="Gene3D" id="2.30.30.830">
    <property type="match status" value="1"/>
</dbReference>
<name>Q1GYG4_METFK</name>
<dbReference type="RefSeq" id="WP_011480676.1">
    <property type="nucleotide sequence ID" value="NC_007947.1"/>
</dbReference>
<sequence>MRMKVGRERWQAMALTLGMSLLLSACGDGQGDDLDRFIRDAGNDMLARVEPLPEVKPYTAATYNADGALNDPFKARKIINSRSSLQPNMNRPREPLEAFPLESLKFVGSLSKEKLKYALILTPDNLVQQVKVGGYMGQNFGMVTEISEGGVTLKEIIQDELSGDWIERISSIELQD</sequence>
<dbReference type="PIRSF" id="PIRSF016481">
    <property type="entry name" value="Pilus_assembly_PilP"/>
    <property type="match status" value="1"/>
</dbReference>
<accession>Q1GYG4</accession>
<dbReference type="Proteomes" id="UP000002440">
    <property type="component" value="Chromosome"/>
</dbReference>
<dbReference type="HOGENOM" id="CLU_109321_1_0_4"/>
<dbReference type="PROSITE" id="PS51257">
    <property type="entry name" value="PROKAR_LIPOPROTEIN"/>
    <property type="match status" value="1"/>
</dbReference>
<dbReference type="KEGG" id="mfa:Mfla_2458"/>
<protein>
    <submittedName>
        <fullName evidence="1">Type IV pilus assembly protein PilP</fullName>
    </submittedName>
</protein>
<proteinExistence type="predicted"/>
<dbReference type="eggNOG" id="COG3168">
    <property type="taxonomic scope" value="Bacteria"/>
</dbReference>
<keyword evidence="2" id="KW-1185">Reference proteome</keyword>
<dbReference type="EMBL" id="CP000284">
    <property type="protein sequence ID" value="ABE50723.1"/>
    <property type="molecule type" value="Genomic_DNA"/>
</dbReference>
<reference evidence="1 2" key="1">
    <citation type="submission" date="2006-03" db="EMBL/GenBank/DDBJ databases">
        <title>Complete sequence of Methylobacillus flagellatus KT.</title>
        <authorList>
            <consortium name="US DOE Joint Genome Institute"/>
            <person name="Copeland A."/>
            <person name="Lucas S."/>
            <person name="Lapidus A."/>
            <person name="Barry K."/>
            <person name="Detter J.C."/>
            <person name="Glavina del Rio T."/>
            <person name="Hammon N."/>
            <person name="Israni S."/>
            <person name="Dalin E."/>
            <person name="Tice H."/>
            <person name="Pitluck S."/>
            <person name="Brettin T."/>
            <person name="Bruce D."/>
            <person name="Han C."/>
            <person name="Tapia R."/>
            <person name="Saunders E."/>
            <person name="Gilna P."/>
            <person name="Schmutz J."/>
            <person name="Larimer F."/>
            <person name="Land M."/>
            <person name="Kyrpides N."/>
            <person name="Anderson I."/>
            <person name="Richardson P."/>
        </authorList>
    </citation>
    <scope>NUCLEOTIDE SEQUENCE [LARGE SCALE GENOMIC DNA]</scope>
    <source>
        <strain evidence="2">KT / ATCC 51484 / DSM 6875</strain>
    </source>
</reference>
<organism evidence="1 2">
    <name type="scientific">Methylobacillus flagellatus (strain ATCC 51484 / DSM 6875 / VKM B-1610 / KT)</name>
    <dbReference type="NCBI Taxonomy" id="265072"/>
    <lineage>
        <taxon>Bacteria</taxon>
        <taxon>Pseudomonadati</taxon>
        <taxon>Pseudomonadota</taxon>
        <taxon>Betaproteobacteria</taxon>
        <taxon>Nitrosomonadales</taxon>
        <taxon>Methylophilaceae</taxon>
        <taxon>Methylobacillus</taxon>
    </lineage>
</organism>
<dbReference type="OrthoDB" id="5296580at2"/>
<dbReference type="InterPro" id="IPR007446">
    <property type="entry name" value="PilP"/>
</dbReference>
<gene>
    <name evidence="1" type="ordered locus">Mfla_2458</name>
</gene>
<dbReference type="Pfam" id="PF04351">
    <property type="entry name" value="PilP"/>
    <property type="match status" value="1"/>
</dbReference>
<evidence type="ECO:0000313" key="1">
    <source>
        <dbReference type="EMBL" id="ABE50723.1"/>
    </source>
</evidence>